<proteinExistence type="predicted"/>
<organism evidence="2 3">
    <name type="scientific">Saccharothrix saharensis</name>
    <dbReference type="NCBI Taxonomy" id="571190"/>
    <lineage>
        <taxon>Bacteria</taxon>
        <taxon>Bacillati</taxon>
        <taxon>Actinomycetota</taxon>
        <taxon>Actinomycetes</taxon>
        <taxon>Pseudonocardiales</taxon>
        <taxon>Pseudonocardiaceae</taxon>
        <taxon>Saccharothrix</taxon>
    </lineage>
</organism>
<evidence type="ECO:0000256" key="1">
    <source>
        <dbReference type="SAM" id="MobiDB-lite"/>
    </source>
</evidence>
<sequence length="133" mass="14691">MAGDARTGRQPPDARRRAGGPDPRAREESRVNAHEIARQEAPRLFAIVEEYEDPKDVRVAGYGVAYDDRADANSVEVDFRLTSDSPNHARTVFEISSPISRSTTSTRDLAGRNLRARDRTTATLPGRSEGAKR</sequence>
<dbReference type="EMBL" id="VFPP01000001">
    <property type="protein sequence ID" value="TQM80396.1"/>
    <property type="molecule type" value="Genomic_DNA"/>
</dbReference>
<name>A0A543JCB1_9PSEU</name>
<feature type="region of interest" description="Disordered" evidence="1">
    <location>
        <begin position="1"/>
        <end position="35"/>
    </location>
</feature>
<dbReference type="AlphaFoldDB" id="A0A543JCB1"/>
<dbReference type="Proteomes" id="UP000316628">
    <property type="component" value="Unassembled WGS sequence"/>
</dbReference>
<gene>
    <name evidence="2" type="ORF">FHX81_2726</name>
</gene>
<keyword evidence="3" id="KW-1185">Reference proteome</keyword>
<protein>
    <submittedName>
        <fullName evidence="2">Uncharacterized protein</fullName>
    </submittedName>
</protein>
<evidence type="ECO:0000313" key="2">
    <source>
        <dbReference type="EMBL" id="TQM80396.1"/>
    </source>
</evidence>
<evidence type="ECO:0000313" key="3">
    <source>
        <dbReference type="Proteomes" id="UP000316628"/>
    </source>
</evidence>
<feature type="compositionally biased region" description="Basic and acidic residues" evidence="1">
    <location>
        <begin position="23"/>
        <end position="35"/>
    </location>
</feature>
<comment type="caution">
    <text evidence="2">The sequence shown here is derived from an EMBL/GenBank/DDBJ whole genome shotgun (WGS) entry which is preliminary data.</text>
</comment>
<accession>A0A543JCB1</accession>
<reference evidence="2 3" key="1">
    <citation type="submission" date="2019-06" db="EMBL/GenBank/DDBJ databases">
        <title>Sequencing the genomes of 1000 actinobacteria strains.</title>
        <authorList>
            <person name="Klenk H.-P."/>
        </authorList>
    </citation>
    <scope>NUCLEOTIDE SEQUENCE [LARGE SCALE GENOMIC DNA]</scope>
    <source>
        <strain evidence="2 3">DSM 45456</strain>
    </source>
</reference>
<feature type="region of interest" description="Disordered" evidence="1">
    <location>
        <begin position="99"/>
        <end position="133"/>
    </location>
</feature>